<dbReference type="AlphaFoldDB" id="A0A1L3JDZ3"/>
<evidence type="ECO:0000313" key="3">
    <source>
        <dbReference type="Proteomes" id="UP000242561"/>
    </source>
</evidence>
<reference evidence="2 3" key="1">
    <citation type="submission" date="2016-11" db="EMBL/GenBank/DDBJ databases">
        <title>Sphingorhabdus sp. LPB0140, isolated from marine environment.</title>
        <authorList>
            <person name="Kim E."/>
            <person name="Yi H."/>
        </authorList>
    </citation>
    <scope>NUCLEOTIDE SEQUENCE [LARGE SCALE GENOMIC DNA]</scope>
    <source>
        <strain evidence="2 3">LPB0140</strain>
    </source>
</reference>
<gene>
    <name evidence="2" type="ORF">LPB140_11310</name>
</gene>
<keyword evidence="3" id="KW-1185">Reference proteome</keyword>
<evidence type="ECO:0000313" key="2">
    <source>
        <dbReference type="EMBL" id="APG63273.1"/>
    </source>
</evidence>
<accession>A0A1L3JDZ3</accession>
<name>A0A1L3JDZ3_9SPHN</name>
<feature type="compositionally biased region" description="Polar residues" evidence="1">
    <location>
        <begin position="125"/>
        <end position="145"/>
    </location>
</feature>
<protein>
    <submittedName>
        <fullName evidence="2">Uncharacterized protein</fullName>
    </submittedName>
</protein>
<dbReference type="KEGG" id="sphl:LPB140_11310"/>
<evidence type="ECO:0000256" key="1">
    <source>
        <dbReference type="SAM" id="MobiDB-lite"/>
    </source>
</evidence>
<organism evidence="2 3">
    <name type="scientific">Sphingorhabdus lutea</name>
    <dbReference type="NCBI Taxonomy" id="1913578"/>
    <lineage>
        <taxon>Bacteria</taxon>
        <taxon>Pseudomonadati</taxon>
        <taxon>Pseudomonadota</taxon>
        <taxon>Alphaproteobacteria</taxon>
        <taxon>Sphingomonadales</taxon>
        <taxon>Sphingomonadaceae</taxon>
        <taxon>Sphingorhabdus</taxon>
    </lineage>
</organism>
<feature type="region of interest" description="Disordered" evidence="1">
    <location>
        <begin position="123"/>
        <end position="145"/>
    </location>
</feature>
<dbReference type="RefSeq" id="WP_072559925.1">
    <property type="nucleotide sequence ID" value="NZ_CP018154.1"/>
</dbReference>
<sequence>MDMDFPHHRLNRTEIEIGKNSTAVVAPNSIHQIISIARNRQNACPTTSLYNGNDSAEILALHPMFNNDDIIDNRLAFFAGRQNIAMTSKNKSPAYCGSFLPKNARGVMDNNQDVNKGKIAINPDALTNGNNMDVKQHHNNLSQNS</sequence>
<proteinExistence type="predicted"/>
<dbReference type="STRING" id="1913578.LPB140_11310"/>
<dbReference type="EMBL" id="CP018154">
    <property type="protein sequence ID" value="APG63273.1"/>
    <property type="molecule type" value="Genomic_DNA"/>
</dbReference>
<dbReference type="Proteomes" id="UP000242561">
    <property type="component" value="Chromosome"/>
</dbReference>